<evidence type="ECO:0008006" key="4">
    <source>
        <dbReference type="Google" id="ProtNLM"/>
    </source>
</evidence>
<feature type="chain" id="PRO_5004631590" description="Cna protein B-type domain protein" evidence="1">
    <location>
        <begin position="21"/>
        <end position="852"/>
    </location>
</feature>
<dbReference type="SUPFAM" id="SSF56935">
    <property type="entry name" value="Porins"/>
    <property type="match status" value="1"/>
</dbReference>
<dbReference type="RefSeq" id="WP_021824605.1">
    <property type="nucleotide sequence ID" value="NZ_AWGW01000006.1"/>
</dbReference>
<dbReference type="Proteomes" id="UP000017023">
    <property type="component" value="Unassembled WGS sequence"/>
</dbReference>
<comment type="caution">
    <text evidence="2">The sequence shown here is derived from an EMBL/GenBank/DDBJ whole genome shotgun (WGS) entry which is preliminary data.</text>
</comment>
<dbReference type="InterPro" id="IPR008969">
    <property type="entry name" value="CarboxyPept-like_regulatory"/>
</dbReference>
<organism evidence="2 3">
    <name type="scientific">Segatella salivae F0493</name>
    <dbReference type="NCBI Taxonomy" id="1395125"/>
    <lineage>
        <taxon>Bacteria</taxon>
        <taxon>Pseudomonadati</taxon>
        <taxon>Bacteroidota</taxon>
        <taxon>Bacteroidia</taxon>
        <taxon>Bacteroidales</taxon>
        <taxon>Prevotellaceae</taxon>
        <taxon>Segatella</taxon>
    </lineage>
</organism>
<dbReference type="Gene3D" id="2.60.40.1120">
    <property type="entry name" value="Carboxypeptidase-like, regulatory domain"/>
    <property type="match status" value="1"/>
</dbReference>
<dbReference type="EMBL" id="AWGW01000006">
    <property type="protein sequence ID" value="ERK02311.1"/>
    <property type="molecule type" value="Genomic_DNA"/>
</dbReference>
<name>U2LDC9_9BACT</name>
<evidence type="ECO:0000256" key="1">
    <source>
        <dbReference type="SAM" id="SignalP"/>
    </source>
</evidence>
<dbReference type="PATRIC" id="fig|1395125.3.peg.291"/>
<keyword evidence="1" id="KW-0732">Signal</keyword>
<gene>
    <name evidence="2" type="ORF">HMPREF9145_0505</name>
</gene>
<dbReference type="Pfam" id="PF13715">
    <property type="entry name" value="CarbopepD_reg_2"/>
    <property type="match status" value="1"/>
</dbReference>
<sequence length="852" mass="98617">MRFKVFLILLLHFLSLRCQEITLTGIVTDTENNAPIAGVMISLQNSNGFTYKNTTTTQEGYFKLSISKELLSNSKLFASCIGYQTESISLTDRLNYNFSLKSKAFTIKEVYVKSSKITHKNDTTSYLVSSFATKKDRTIGEVLRNMPGIEVNKDGKIAYNGKAIDNFFIEGVDLFDGQYNIATRNISHEIISRVDVIENHQTAKVLRDSKNIGGTILNLSLKNKVKGKWTGKFRQADGLPKLWESELFGANLTAKRQHAITIKSNNSGKDILTENKSLTLEEYLEKSNRNILQPLMSISQPIPYMLSEDRVRNGRTHLLNFGSIKPISNSTILRTKLYFTDYRNKIRQTENVSYFMTDTTLIRSTKETNILNDKELGASILLKTDGEKYFFSNELKYSSQWQRSRNIVKGDYNNTSDIHSDIHHFENKLRWVKPWNKNYLQVISTNEFTIMPEKIDLLYKFQKEQHINRQLFLSSNKLNYTCNIARIAVALEAETQISTLAAKSKYFQSENDSIHNANFNYNYFAEILKAIFTYKYHGKHIELQLPYSIYHYIHADKNNKIYCAPKLKIEWQFNAKWKSRATMTLGTKEPMVNTFFPINVMTDYKTLHTRPSFIQSNENQSASLALFYTDYQHMLFANLSVGYYLNNNKLQTIKQIDREQVLYSWIKGDNKIKMKILMGNISKQIDAIHGSVNVKWNITNNEAAILQNGNTIPYNTISSLTSLEINASPYSWWDINYSLDYNKNTLKLFKSTSTSKIFKMNLTSSFYPIESLELSTKVEYNKYQSNHNKVLNTILCDMNIIYKYKKIDFTLSFSNLFNQKFYSNTSFNDISYLEQCISLRKRNVLLGATLYF</sequence>
<proteinExistence type="predicted"/>
<evidence type="ECO:0000313" key="3">
    <source>
        <dbReference type="Proteomes" id="UP000017023"/>
    </source>
</evidence>
<dbReference type="SUPFAM" id="SSF49464">
    <property type="entry name" value="Carboxypeptidase regulatory domain-like"/>
    <property type="match status" value="1"/>
</dbReference>
<feature type="signal peptide" evidence="1">
    <location>
        <begin position="1"/>
        <end position="20"/>
    </location>
</feature>
<reference evidence="2 3" key="1">
    <citation type="submission" date="2013-08" db="EMBL/GenBank/DDBJ databases">
        <authorList>
            <person name="Durkin A.S."/>
            <person name="Haft D.R."/>
            <person name="McCorrison J."/>
            <person name="Torralba M."/>
            <person name="Gillis M."/>
            <person name="Haft D.H."/>
            <person name="Methe B."/>
            <person name="Sutton G."/>
            <person name="Nelson K.E."/>
        </authorList>
    </citation>
    <scope>NUCLEOTIDE SEQUENCE [LARGE SCALE GENOMIC DNA]</scope>
    <source>
        <strain evidence="2 3">F0493</strain>
    </source>
</reference>
<evidence type="ECO:0000313" key="2">
    <source>
        <dbReference type="EMBL" id="ERK02311.1"/>
    </source>
</evidence>
<dbReference type="AlphaFoldDB" id="U2LDC9"/>
<accession>U2LDC9</accession>
<dbReference type="GeneID" id="78497013"/>
<protein>
    <recommendedName>
        <fullName evidence="4">Cna protein B-type domain protein</fullName>
    </recommendedName>
</protein>